<organism evidence="8 11">
    <name type="scientific">Lactobacillus selangorensis</name>
    <dbReference type="NCBI Taxonomy" id="81857"/>
    <lineage>
        <taxon>Bacteria</taxon>
        <taxon>Bacillati</taxon>
        <taxon>Bacillota</taxon>
        <taxon>Bacilli</taxon>
        <taxon>Lactobacillales</taxon>
        <taxon>Lactobacillaceae</taxon>
        <taxon>Lactobacillus</taxon>
    </lineage>
</organism>
<dbReference type="Gene3D" id="2.70.70.10">
    <property type="entry name" value="Glucose Permease (Domain IIA)"/>
    <property type="match status" value="1"/>
</dbReference>
<dbReference type="NCBIfam" id="TIGR00830">
    <property type="entry name" value="PTBA"/>
    <property type="match status" value="1"/>
</dbReference>
<evidence type="ECO:0000313" key="11">
    <source>
        <dbReference type="Proteomes" id="UP000051751"/>
    </source>
</evidence>
<dbReference type="Proteomes" id="UP000051751">
    <property type="component" value="Unassembled WGS sequence"/>
</dbReference>
<dbReference type="Proteomes" id="UP000051645">
    <property type="component" value="Unassembled WGS sequence"/>
</dbReference>
<dbReference type="InterPro" id="IPR011055">
    <property type="entry name" value="Dup_hybrid_motif"/>
</dbReference>
<feature type="domain" description="PTS EIIA type-1" evidence="7">
    <location>
        <begin position="27"/>
        <end position="130"/>
    </location>
</feature>
<evidence type="ECO:0000256" key="4">
    <source>
        <dbReference type="ARBA" id="ARBA00022679"/>
    </source>
</evidence>
<dbReference type="EMBL" id="JQAT01000004">
    <property type="protein sequence ID" value="KRN28126.1"/>
    <property type="molecule type" value="Genomic_DNA"/>
</dbReference>
<dbReference type="GO" id="GO:0009401">
    <property type="term" value="P:phosphoenolpyruvate-dependent sugar phosphotransferase system"/>
    <property type="evidence" value="ECO:0007669"/>
    <property type="project" value="UniProtKB-KW"/>
</dbReference>
<dbReference type="PANTHER" id="PTHR45008:SF1">
    <property type="entry name" value="PTS SYSTEM GLUCOSE-SPECIFIC EIIA COMPONENT"/>
    <property type="match status" value="1"/>
</dbReference>
<dbReference type="PROSITE" id="PS51093">
    <property type="entry name" value="PTS_EIIA_TYPE_1"/>
    <property type="match status" value="1"/>
</dbReference>
<keyword evidence="4" id="KW-0808">Transferase</keyword>
<dbReference type="STRING" id="81857.IV38_GL001577"/>
<dbReference type="PATRIC" id="fig|81857.3.peg.1588"/>
<protein>
    <recommendedName>
        <fullName evidence="7">PTS EIIA type-1 domain-containing protein</fullName>
    </recommendedName>
</protein>
<evidence type="ECO:0000313" key="8">
    <source>
        <dbReference type="EMBL" id="KRN28126.1"/>
    </source>
</evidence>
<proteinExistence type="predicted"/>
<dbReference type="AlphaFoldDB" id="A0A0R2FIN2"/>
<accession>A0A0R2FIN2</accession>
<reference evidence="10 11" key="1">
    <citation type="journal article" date="2015" name="Genome Announc.">
        <title>Expanding the biotechnology potential of lactobacilli through comparative genomics of 213 strains and associated genera.</title>
        <authorList>
            <person name="Sun Z."/>
            <person name="Harris H.M."/>
            <person name="McCann A."/>
            <person name="Guo C."/>
            <person name="Argimon S."/>
            <person name="Zhang W."/>
            <person name="Yang X."/>
            <person name="Jeffery I.B."/>
            <person name="Cooney J.C."/>
            <person name="Kagawa T.F."/>
            <person name="Liu W."/>
            <person name="Song Y."/>
            <person name="Salvetti E."/>
            <person name="Wrobel A."/>
            <person name="Rasinkangas P."/>
            <person name="Parkhill J."/>
            <person name="Rea M.C."/>
            <person name="O'Sullivan O."/>
            <person name="Ritari J."/>
            <person name="Douillard F.P."/>
            <person name="Paul Ross R."/>
            <person name="Yang R."/>
            <person name="Briner A.E."/>
            <person name="Felis G.E."/>
            <person name="de Vos W.M."/>
            <person name="Barrangou R."/>
            <person name="Klaenhammer T.R."/>
            <person name="Caufield P.W."/>
            <person name="Cui Y."/>
            <person name="Zhang H."/>
            <person name="O'Toole P.W."/>
        </authorList>
    </citation>
    <scope>NUCLEOTIDE SEQUENCE [LARGE SCALE GENOMIC DNA]</scope>
    <source>
        <strain evidence="8 11">ATCC BAA-66</strain>
        <strain evidence="9 10">DSM 13344</strain>
    </source>
</reference>
<evidence type="ECO:0000313" key="9">
    <source>
        <dbReference type="EMBL" id="KRN30997.1"/>
    </source>
</evidence>
<comment type="caution">
    <text evidence="8">The sequence shown here is derived from an EMBL/GenBank/DDBJ whole genome shotgun (WGS) entry which is preliminary data.</text>
</comment>
<evidence type="ECO:0000256" key="1">
    <source>
        <dbReference type="ARBA" id="ARBA00004496"/>
    </source>
</evidence>
<keyword evidence="3" id="KW-0762">Sugar transport</keyword>
<dbReference type="InterPro" id="IPR001127">
    <property type="entry name" value="PTS_EIIA_1_perm"/>
</dbReference>
<evidence type="ECO:0000256" key="6">
    <source>
        <dbReference type="ARBA" id="ARBA00022777"/>
    </source>
</evidence>
<evidence type="ECO:0000256" key="5">
    <source>
        <dbReference type="ARBA" id="ARBA00022683"/>
    </source>
</evidence>
<dbReference type="EMBL" id="JQAZ01000005">
    <property type="protein sequence ID" value="KRN30997.1"/>
    <property type="molecule type" value="Genomic_DNA"/>
</dbReference>
<comment type="subcellular location">
    <subcellularLocation>
        <location evidence="1">Cytoplasm</location>
    </subcellularLocation>
</comment>
<dbReference type="GO" id="GO:0005737">
    <property type="term" value="C:cytoplasm"/>
    <property type="evidence" value="ECO:0007669"/>
    <property type="project" value="UniProtKB-SubCell"/>
</dbReference>
<keyword evidence="6" id="KW-0418">Kinase</keyword>
<evidence type="ECO:0000313" key="10">
    <source>
        <dbReference type="Proteomes" id="UP000051645"/>
    </source>
</evidence>
<dbReference type="InterPro" id="IPR050890">
    <property type="entry name" value="PTS_EIIA_component"/>
</dbReference>
<dbReference type="SUPFAM" id="SSF51261">
    <property type="entry name" value="Duplicated hybrid motif"/>
    <property type="match status" value="1"/>
</dbReference>
<dbReference type="PANTHER" id="PTHR45008">
    <property type="entry name" value="PTS SYSTEM GLUCOSE-SPECIFIC EIIA COMPONENT"/>
    <property type="match status" value="1"/>
</dbReference>
<keyword evidence="2" id="KW-0813">Transport</keyword>
<evidence type="ECO:0000256" key="3">
    <source>
        <dbReference type="ARBA" id="ARBA00022597"/>
    </source>
</evidence>
<sequence>MTQLVLDQTKLFAPVAGQVTSLDKAPDTDLRHKRMRIGFAIEPTDSMIYSPVDGVVTSTFPTRHAIGITSGALQLLVYFGIDTIDLNGEPFENFVHVGDTVTPETAIAAMDLAAIEMAGKQTTVTVLLYDTDIQLQSYQLLTKHRVAAGTLTAEIITR</sequence>
<gene>
    <name evidence="8" type="ORF">IV38_GL001577</name>
    <name evidence="9" type="ORF">IV40_GL001638</name>
</gene>
<evidence type="ECO:0000256" key="2">
    <source>
        <dbReference type="ARBA" id="ARBA00022448"/>
    </source>
</evidence>
<dbReference type="RefSeq" id="WP_057770169.1">
    <property type="nucleotide sequence ID" value="NZ_JQAT01000004.1"/>
</dbReference>
<dbReference type="Pfam" id="PF00358">
    <property type="entry name" value="PTS_EIIA_1"/>
    <property type="match status" value="1"/>
</dbReference>
<keyword evidence="10" id="KW-1185">Reference proteome</keyword>
<keyword evidence="5" id="KW-0598">Phosphotransferase system</keyword>
<evidence type="ECO:0000259" key="7">
    <source>
        <dbReference type="PROSITE" id="PS51093"/>
    </source>
</evidence>
<dbReference type="GO" id="GO:0016301">
    <property type="term" value="F:kinase activity"/>
    <property type="evidence" value="ECO:0007669"/>
    <property type="project" value="UniProtKB-KW"/>
</dbReference>
<name>A0A0R2FIN2_9LACO</name>